<dbReference type="AlphaFoldDB" id="W6MTY3"/>
<proteinExistence type="predicted"/>
<reference evidence="7" key="1">
    <citation type="submission" date="2013-12" db="EMBL/GenBank/DDBJ databases">
        <authorList>
            <person name="Genoscope - CEA"/>
        </authorList>
    </citation>
    <scope>NUCLEOTIDE SEQUENCE</scope>
    <source>
        <strain evidence="7">CBS 1993</strain>
    </source>
</reference>
<dbReference type="InterPro" id="IPR003954">
    <property type="entry name" value="RRM_euk-type"/>
</dbReference>
<dbReference type="Proteomes" id="UP000019384">
    <property type="component" value="Unassembled WGS sequence"/>
</dbReference>
<dbReference type="PANTHER" id="PTHR12620">
    <property type="entry name" value="U2 SNRNP AUXILIARY FACTOR, SMALL SUBUNIT"/>
    <property type="match status" value="1"/>
</dbReference>
<dbReference type="InterPro" id="IPR012677">
    <property type="entry name" value="Nucleotide-bd_a/b_plait_sf"/>
</dbReference>
<evidence type="ECO:0000259" key="6">
    <source>
        <dbReference type="PROSITE" id="PS50103"/>
    </source>
</evidence>
<dbReference type="InterPro" id="IPR000571">
    <property type="entry name" value="Znf_CCCH"/>
</dbReference>
<dbReference type="EMBL" id="HG793131">
    <property type="protein sequence ID" value="CDK29978.1"/>
    <property type="molecule type" value="Genomic_DNA"/>
</dbReference>
<keyword evidence="1 5" id="KW-0479">Metal-binding</keyword>
<evidence type="ECO:0000256" key="2">
    <source>
        <dbReference type="ARBA" id="ARBA00022737"/>
    </source>
</evidence>
<dbReference type="GO" id="GO:0045292">
    <property type="term" value="P:mRNA cis splicing, via spliceosome"/>
    <property type="evidence" value="ECO:0007669"/>
    <property type="project" value="EnsemblFungi"/>
</dbReference>
<name>W6MTY3_9ASCO</name>
<evidence type="ECO:0000256" key="5">
    <source>
        <dbReference type="PROSITE-ProRule" id="PRU00723"/>
    </source>
</evidence>
<dbReference type="RefSeq" id="XP_022461958.1">
    <property type="nucleotide sequence ID" value="XM_022604496.1"/>
</dbReference>
<protein>
    <recommendedName>
        <fullName evidence="6">C3H1-type domain-containing protein</fullName>
    </recommendedName>
</protein>
<dbReference type="InterPro" id="IPR035979">
    <property type="entry name" value="RBD_domain_sf"/>
</dbReference>
<feature type="zinc finger region" description="C3H1-type" evidence="5">
    <location>
        <begin position="111"/>
        <end position="138"/>
    </location>
</feature>
<dbReference type="Gene3D" id="3.30.70.330">
    <property type="match status" value="1"/>
</dbReference>
<keyword evidence="2" id="KW-0677">Repeat</keyword>
<feature type="domain" description="C3H1-type" evidence="6">
    <location>
        <begin position="111"/>
        <end position="138"/>
    </location>
</feature>
<keyword evidence="8" id="KW-1185">Reference proteome</keyword>
<dbReference type="SUPFAM" id="SSF54928">
    <property type="entry name" value="RNA-binding domain, RBD"/>
    <property type="match status" value="1"/>
</dbReference>
<dbReference type="HOGENOM" id="CLU_059852_1_2_1"/>
<reference evidence="7" key="2">
    <citation type="submission" date="2014-02" db="EMBL/GenBank/DDBJ databases">
        <title>Complete DNA sequence of /Kuraishia capsulata/ illustrates novel genomic features among budding yeasts (/Saccharomycotina/).</title>
        <authorList>
            <person name="Morales L."/>
            <person name="Noel B."/>
            <person name="Porcel B."/>
            <person name="Marcet-Houben M."/>
            <person name="Hullo M-F."/>
            <person name="Sacerdot C."/>
            <person name="Tekaia F."/>
            <person name="Leh-Louis V."/>
            <person name="Despons L."/>
            <person name="Khanna V."/>
            <person name="Aury J-M."/>
            <person name="Barbe V."/>
            <person name="Couloux A."/>
            <person name="Labadie K."/>
            <person name="Pelletier E."/>
            <person name="Souciet J-L."/>
            <person name="Boekhout T."/>
            <person name="Gabaldon T."/>
            <person name="Wincker P."/>
            <person name="Dujon B."/>
        </authorList>
    </citation>
    <scope>NUCLEOTIDE SEQUENCE</scope>
    <source>
        <strain evidence="7">CBS 1993</strain>
    </source>
</reference>
<evidence type="ECO:0000313" key="7">
    <source>
        <dbReference type="EMBL" id="CDK29978.1"/>
    </source>
</evidence>
<dbReference type="PROSITE" id="PS50103">
    <property type="entry name" value="ZF_C3H1"/>
    <property type="match status" value="1"/>
</dbReference>
<dbReference type="GO" id="GO:0000243">
    <property type="term" value="C:commitment complex"/>
    <property type="evidence" value="ECO:0007669"/>
    <property type="project" value="EnsemblFungi"/>
</dbReference>
<dbReference type="GO" id="GO:0089701">
    <property type="term" value="C:U2AF complex"/>
    <property type="evidence" value="ECO:0007669"/>
    <property type="project" value="EnsemblFungi"/>
</dbReference>
<dbReference type="GO" id="GO:0071004">
    <property type="term" value="C:U2-type prespliceosome"/>
    <property type="evidence" value="ECO:0007669"/>
    <property type="project" value="EnsemblFungi"/>
</dbReference>
<dbReference type="PRINTS" id="PR01848">
    <property type="entry name" value="U2AUXFACTOR"/>
</dbReference>
<gene>
    <name evidence="7" type="ORF">KUCA_T00005973001</name>
</gene>
<keyword evidence="3 5" id="KW-0863">Zinc-finger</keyword>
<keyword evidence="4 5" id="KW-0862">Zinc</keyword>
<organism evidence="7 8">
    <name type="scientific">Kuraishia capsulata CBS 1993</name>
    <dbReference type="NCBI Taxonomy" id="1382522"/>
    <lineage>
        <taxon>Eukaryota</taxon>
        <taxon>Fungi</taxon>
        <taxon>Dikarya</taxon>
        <taxon>Ascomycota</taxon>
        <taxon>Saccharomycotina</taxon>
        <taxon>Pichiomycetes</taxon>
        <taxon>Pichiales</taxon>
        <taxon>Pichiaceae</taxon>
        <taxon>Kuraishia</taxon>
    </lineage>
</organism>
<dbReference type="InterPro" id="IPR009145">
    <property type="entry name" value="U2AF_small"/>
</dbReference>
<sequence length="165" mass="18983">MWNNPKFLQRLEESGPNSNSNNDTKEEVAYVETPEDKENFDLVFKDVFLECSLKHGIVEDMVVCENTNPHLSGNVYIKFRDLDSAIAAQADFQDRYFDSRPVFAEFCGVRSFEDAICKMFRSNECDRGGLCNFMHVKQPSQGLLQELLKSQAKWSAERGAQRQRV</sequence>
<evidence type="ECO:0000256" key="4">
    <source>
        <dbReference type="ARBA" id="ARBA00022833"/>
    </source>
</evidence>
<evidence type="ECO:0000256" key="3">
    <source>
        <dbReference type="ARBA" id="ARBA00022771"/>
    </source>
</evidence>
<evidence type="ECO:0000256" key="1">
    <source>
        <dbReference type="ARBA" id="ARBA00022723"/>
    </source>
</evidence>
<evidence type="ECO:0000313" key="8">
    <source>
        <dbReference type="Proteomes" id="UP000019384"/>
    </source>
</evidence>
<dbReference type="GO" id="GO:0008270">
    <property type="term" value="F:zinc ion binding"/>
    <property type="evidence" value="ECO:0007669"/>
    <property type="project" value="UniProtKB-KW"/>
</dbReference>
<accession>W6MTY3</accession>
<dbReference type="GO" id="GO:0003723">
    <property type="term" value="F:RNA binding"/>
    <property type="evidence" value="ECO:0007669"/>
    <property type="project" value="InterPro"/>
</dbReference>
<dbReference type="SMART" id="SM00361">
    <property type="entry name" value="RRM_1"/>
    <property type="match status" value="1"/>
</dbReference>
<dbReference type="OrthoDB" id="423462at2759"/>
<dbReference type="STRING" id="1382522.W6MTY3"/>
<dbReference type="GeneID" id="34523346"/>